<dbReference type="Pfam" id="PF13408">
    <property type="entry name" value="Zn_ribbon_recom"/>
    <property type="match status" value="1"/>
</dbReference>
<dbReference type="AlphaFoldDB" id="A0AAW9FCB8"/>
<dbReference type="Pfam" id="PF00239">
    <property type="entry name" value="Resolvase"/>
    <property type="match status" value="1"/>
</dbReference>
<accession>A0AAW9FCB8</accession>
<evidence type="ECO:0000259" key="2">
    <source>
        <dbReference type="PROSITE" id="PS51737"/>
    </source>
</evidence>
<dbReference type="RefSeq" id="WP_320203053.1">
    <property type="nucleotide sequence ID" value="NZ_CP192782.1"/>
</dbReference>
<dbReference type="Gene3D" id="3.90.1750.20">
    <property type="entry name" value="Putative Large Serine Recombinase, Chain B, Domain 2"/>
    <property type="match status" value="1"/>
</dbReference>
<dbReference type="InterPro" id="IPR011109">
    <property type="entry name" value="DNA_bind_recombinase_dom"/>
</dbReference>
<dbReference type="PANTHER" id="PTHR30461:SF23">
    <property type="entry name" value="DNA RECOMBINASE-RELATED"/>
    <property type="match status" value="1"/>
</dbReference>
<dbReference type="SMART" id="SM00857">
    <property type="entry name" value="Resolvase"/>
    <property type="match status" value="1"/>
</dbReference>
<organism evidence="3">
    <name type="scientific">Agrobacterium rosae</name>
    <dbReference type="NCBI Taxonomy" id="1972867"/>
    <lineage>
        <taxon>Bacteria</taxon>
        <taxon>Pseudomonadati</taxon>
        <taxon>Pseudomonadota</taxon>
        <taxon>Alphaproteobacteria</taxon>
        <taxon>Hyphomicrobiales</taxon>
        <taxon>Rhizobiaceae</taxon>
        <taxon>Rhizobium/Agrobacterium group</taxon>
        <taxon>Agrobacterium</taxon>
    </lineage>
</organism>
<dbReference type="GO" id="GO:0000150">
    <property type="term" value="F:DNA strand exchange activity"/>
    <property type="evidence" value="ECO:0007669"/>
    <property type="project" value="InterPro"/>
</dbReference>
<dbReference type="InterPro" id="IPR038109">
    <property type="entry name" value="DNA_bind_recomb_sf"/>
</dbReference>
<dbReference type="SUPFAM" id="SSF53041">
    <property type="entry name" value="Resolvase-like"/>
    <property type="match status" value="1"/>
</dbReference>
<dbReference type="Gene3D" id="3.40.50.1390">
    <property type="entry name" value="Resolvase, N-terminal catalytic domain"/>
    <property type="match status" value="1"/>
</dbReference>
<name>A0AAW9FCB8_9HYPH</name>
<feature type="domain" description="Resolvase/invertase-type recombinase catalytic" evidence="1">
    <location>
        <begin position="2"/>
        <end position="145"/>
    </location>
</feature>
<dbReference type="Pfam" id="PF07508">
    <property type="entry name" value="Recombinase"/>
    <property type="match status" value="1"/>
</dbReference>
<dbReference type="InterPro" id="IPR050639">
    <property type="entry name" value="SSR_resolvase"/>
</dbReference>
<dbReference type="PROSITE" id="PS51736">
    <property type="entry name" value="RECOMBINASES_3"/>
    <property type="match status" value="1"/>
</dbReference>
<gene>
    <name evidence="3" type="ORF">RMR22_18770</name>
</gene>
<proteinExistence type="predicted"/>
<dbReference type="InterPro" id="IPR025827">
    <property type="entry name" value="Zn_ribbon_recom_dom"/>
</dbReference>
<evidence type="ECO:0000259" key="1">
    <source>
        <dbReference type="PROSITE" id="PS51736"/>
    </source>
</evidence>
<dbReference type="PROSITE" id="PS51737">
    <property type="entry name" value="RECOMBINASE_DNA_BIND"/>
    <property type="match status" value="1"/>
</dbReference>
<dbReference type="InterPro" id="IPR036162">
    <property type="entry name" value="Resolvase-like_N_sf"/>
</dbReference>
<dbReference type="InterPro" id="IPR006119">
    <property type="entry name" value="Resolv_N"/>
</dbReference>
<dbReference type="PANTHER" id="PTHR30461">
    <property type="entry name" value="DNA-INVERTASE FROM LAMBDOID PROPHAGE"/>
    <property type="match status" value="1"/>
</dbReference>
<feature type="domain" description="Recombinase" evidence="2">
    <location>
        <begin position="149"/>
        <end position="292"/>
    </location>
</feature>
<dbReference type="EMBL" id="JAVRAF010000007">
    <property type="protein sequence ID" value="MDX8304307.1"/>
    <property type="molecule type" value="Genomic_DNA"/>
</dbReference>
<comment type="caution">
    <text evidence="3">The sequence shown here is derived from an EMBL/GenBank/DDBJ whole genome shotgun (WGS) entry which is preliminary data.</text>
</comment>
<sequence>MKVALYARYSSDNQRDASIEDQLRICRTRAEREGWTIVDSYTDRAISGASLIRPGIQELIADGLKRRFDVILTESLDRLSRDQEDIAGLYKRMRFAGVSIVTLSEGEVSELHIGLKGTMGALYLKDLADKTRRGLRGRVEEGKSGGGLCYGYDVVRHVDTSGETSRGERTINEPEANIVRRIFTEYLAGKSSRTIAMVLNGEGVPGPQGSEWGPSTIHGNPKRGTGILNNELYVGKLVWNRLRYLKDPDTGKRVSRPNPETDWVVNDVPDLRIVDQNLWDAVRKRQEQLALEPGTQPGDNRILNERRRPKHLFTGLVKCGCCGGGYSMISKDMLGCTNARTKGTCDNRLNIRRDTLEQSVLNGLDKHLMEPELYKEFCEEFTREVNKARMEARASLDSSAAEIKRIDRELDTLLDLILKGGAADRINAKMVALEARKKELIGFLDDAEEPPPLLHPNLAKYYHEEIAALHDQLGNEETRALAADKLRTLVSRIDLVPDGAELVIVLRGDLAAILTVASGKRKPEFLNERAVLEELIGRADQSGAQKRKKPRDGALLGSQGSLVAGAGFEPAAFRL</sequence>
<dbReference type="CDD" id="cd00338">
    <property type="entry name" value="Ser_Recombinase"/>
    <property type="match status" value="1"/>
</dbReference>
<reference evidence="3" key="1">
    <citation type="journal article" date="2023" name="Phytobiomes J">
        <title>Deciphering the key players within the bacterial microbiota associated with aerial crown gall tumors on rhododendron: Insights into the gallobiome.</title>
        <authorList>
            <person name="Kuzmanovic N."/>
            <person name="Nesme J."/>
            <person name="Wolf J."/>
            <person name="Neumann-Schaal M."/>
            <person name="Petersen J."/>
            <person name="Fernandez-Gnecco G."/>
            <person name="Sproeer C."/>
            <person name="Bunk B."/>
            <person name="Overmann J."/>
            <person name="Sorensen S.J."/>
            <person name="Idczak E."/>
            <person name="Smalla K."/>
        </authorList>
    </citation>
    <scope>NUCLEOTIDE SEQUENCE</scope>
    <source>
        <strain evidence="3">Rho-11.1</strain>
    </source>
</reference>
<dbReference type="GO" id="GO:0003677">
    <property type="term" value="F:DNA binding"/>
    <property type="evidence" value="ECO:0007669"/>
    <property type="project" value="InterPro"/>
</dbReference>
<evidence type="ECO:0000313" key="3">
    <source>
        <dbReference type="EMBL" id="MDX8304307.1"/>
    </source>
</evidence>
<protein>
    <submittedName>
        <fullName evidence="3">Recombinase family protein</fullName>
    </submittedName>
</protein>